<proteinExistence type="predicted"/>
<accession>A0A5C1QCU7</accession>
<sequence length="241" mass="28166">MIIKRARGYRLYSDKGQKILDLSMDRGRAVLGHRPNGLSLTIKNVIERGLYARYNNIYIKRLEKELLSRFNEYSFVTLLEYEEKLKDYTEAQIVDPLFETVESCYISYWRPFLEYPKCEVLVLLYPLPGLNSTTVILSKKELTVKNDLISPVIISGILRSMYDYDIELKKFKADFYNDYRTIPNTELKPPYIVFNLEDEDYYNLIKKCENSGILLNDRDKIGVLSNDYSSGEIAKIVKTLS</sequence>
<reference evidence="1 2" key="2">
    <citation type="submission" date="2019-09" db="EMBL/GenBank/DDBJ databases">
        <title>Complete Genome Sequence and Methylome Analysis of free living Spirochaetas.</title>
        <authorList>
            <person name="Leshcheva N."/>
            <person name="Mikheeva N."/>
        </authorList>
    </citation>
    <scope>NUCLEOTIDE SEQUENCE [LARGE SCALE GENOMIC DNA]</scope>
    <source>
        <strain evidence="1 2">P</strain>
    </source>
</reference>
<dbReference type="OrthoDB" id="356614at2"/>
<evidence type="ECO:0008006" key="3">
    <source>
        <dbReference type="Google" id="ProtNLM"/>
    </source>
</evidence>
<dbReference type="KEGG" id="sper:EW093_11885"/>
<name>A0A5C1QCU7_9SPIO</name>
<gene>
    <name evidence="1" type="ORF">EW093_11885</name>
</gene>
<dbReference type="EMBL" id="CP035807">
    <property type="protein sequence ID" value="QEN05381.1"/>
    <property type="molecule type" value="Genomic_DNA"/>
</dbReference>
<dbReference type="SUPFAM" id="SSF53383">
    <property type="entry name" value="PLP-dependent transferases"/>
    <property type="match status" value="1"/>
</dbReference>
<dbReference type="InterPro" id="IPR015424">
    <property type="entry name" value="PyrdxlP-dep_Trfase"/>
</dbReference>
<evidence type="ECO:0000313" key="1">
    <source>
        <dbReference type="EMBL" id="QEN05381.1"/>
    </source>
</evidence>
<protein>
    <recommendedName>
        <fullName evidence="3">Aminotransferase class III-fold pyridoxal phosphate-dependent enzyme</fullName>
    </recommendedName>
</protein>
<dbReference type="AlphaFoldDB" id="A0A5C1QCU7"/>
<dbReference type="RefSeq" id="WP_149568619.1">
    <property type="nucleotide sequence ID" value="NZ_CP035807.1"/>
</dbReference>
<keyword evidence="2" id="KW-1185">Reference proteome</keyword>
<reference evidence="1 2" key="1">
    <citation type="submission" date="2019-02" db="EMBL/GenBank/DDBJ databases">
        <authorList>
            <person name="Fomenkov A."/>
            <person name="Dubinina G."/>
            <person name="Grabovich M."/>
            <person name="Vincze T."/>
            <person name="Roberts R.J."/>
        </authorList>
    </citation>
    <scope>NUCLEOTIDE SEQUENCE [LARGE SCALE GENOMIC DNA]</scope>
    <source>
        <strain evidence="1 2">P</strain>
    </source>
</reference>
<organism evidence="1 2">
    <name type="scientific">Thiospirochaeta perfilievii</name>
    <dbReference type="NCBI Taxonomy" id="252967"/>
    <lineage>
        <taxon>Bacteria</taxon>
        <taxon>Pseudomonadati</taxon>
        <taxon>Spirochaetota</taxon>
        <taxon>Spirochaetia</taxon>
        <taxon>Spirochaetales</taxon>
        <taxon>Spirochaetaceae</taxon>
        <taxon>Thiospirochaeta</taxon>
    </lineage>
</organism>
<dbReference type="Proteomes" id="UP000323824">
    <property type="component" value="Chromosome"/>
</dbReference>
<evidence type="ECO:0000313" key="2">
    <source>
        <dbReference type="Proteomes" id="UP000323824"/>
    </source>
</evidence>